<name>A0ACD3B0R0_9AGAR</name>
<dbReference type="EMBL" id="ML208299">
    <property type="protein sequence ID" value="TFK71361.1"/>
    <property type="molecule type" value="Genomic_DNA"/>
</dbReference>
<evidence type="ECO:0000313" key="1">
    <source>
        <dbReference type="EMBL" id="TFK71361.1"/>
    </source>
</evidence>
<gene>
    <name evidence="1" type="ORF">BDN72DRAFT_877192</name>
</gene>
<organism evidence="1 2">
    <name type="scientific">Pluteus cervinus</name>
    <dbReference type="NCBI Taxonomy" id="181527"/>
    <lineage>
        <taxon>Eukaryota</taxon>
        <taxon>Fungi</taxon>
        <taxon>Dikarya</taxon>
        <taxon>Basidiomycota</taxon>
        <taxon>Agaricomycotina</taxon>
        <taxon>Agaricomycetes</taxon>
        <taxon>Agaricomycetidae</taxon>
        <taxon>Agaricales</taxon>
        <taxon>Pluteineae</taxon>
        <taxon>Pluteaceae</taxon>
        <taxon>Pluteus</taxon>
    </lineage>
</organism>
<protein>
    <submittedName>
        <fullName evidence="1">Uncharacterized protein</fullName>
    </submittedName>
</protein>
<keyword evidence="2" id="KW-1185">Reference proteome</keyword>
<reference evidence="1 2" key="1">
    <citation type="journal article" date="2019" name="Nat. Ecol. Evol.">
        <title>Megaphylogeny resolves global patterns of mushroom evolution.</title>
        <authorList>
            <person name="Varga T."/>
            <person name="Krizsan K."/>
            <person name="Foldi C."/>
            <person name="Dima B."/>
            <person name="Sanchez-Garcia M."/>
            <person name="Sanchez-Ramirez S."/>
            <person name="Szollosi G.J."/>
            <person name="Szarkandi J.G."/>
            <person name="Papp V."/>
            <person name="Albert L."/>
            <person name="Andreopoulos W."/>
            <person name="Angelini C."/>
            <person name="Antonin V."/>
            <person name="Barry K.W."/>
            <person name="Bougher N.L."/>
            <person name="Buchanan P."/>
            <person name="Buyck B."/>
            <person name="Bense V."/>
            <person name="Catcheside P."/>
            <person name="Chovatia M."/>
            <person name="Cooper J."/>
            <person name="Damon W."/>
            <person name="Desjardin D."/>
            <person name="Finy P."/>
            <person name="Geml J."/>
            <person name="Haridas S."/>
            <person name="Hughes K."/>
            <person name="Justo A."/>
            <person name="Karasinski D."/>
            <person name="Kautmanova I."/>
            <person name="Kiss B."/>
            <person name="Kocsube S."/>
            <person name="Kotiranta H."/>
            <person name="LaButti K.M."/>
            <person name="Lechner B.E."/>
            <person name="Liimatainen K."/>
            <person name="Lipzen A."/>
            <person name="Lukacs Z."/>
            <person name="Mihaltcheva S."/>
            <person name="Morgado L.N."/>
            <person name="Niskanen T."/>
            <person name="Noordeloos M.E."/>
            <person name="Ohm R.A."/>
            <person name="Ortiz-Santana B."/>
            <person name="Ovrebo C."/>
            <person name="Racz N."/>
            <person name="Riley R."/>
            <person name="Savchenko A."/>
            <person name="Shiryaev A."/>
            <person name="Soop K."/>
            <person name="Spirin V."/>
            <person name="Szebenyi C."/>
            <person name="Tomsovsky M."/>
            <person name="Tulloss R.E."/>
            <person name="Uehling J."/>
            <person name="Grigoriev I.V."/>
            <person name="Vagvolgyi C."/>
            <person name="Papp T."/>
            <person name="Martin F.M."/>
            <person name="Miettinen O."/>
            <person name="Hibbett D.S."/>
            <person name="Nagy L.G."/>
        </authorList>
    </citation>
    <scope>NUCLEOTIDE SEQUENCE [LARGE SCALE GENOMIC DNA]</scope>
    <source>
        <strain evidence="1 2">NL-1719</strain>
    </source>
</reference>
<dbReference type="Proteomes" id="UP000308600">
    <property type="component" value="Unassembled WGS sequence"/>
</dbReference>
<proteinExistence type="predicted"/>
<sequence length="766" mass="85674">MQTVGDLRSAILKRLDDVPNRLLSLYQFRIPLAWREGTSSQSTFLQALAELKGAYFSPFVGDAAAQFLAYTRECQQQITEQWLNLYSKFISIVQSSGTGKSRTLAEIGREIFTLPMCLRCVDDPGYPSADSEISHFIRCFDKTTDKDIRSHQGLAALFGAAYYNMLLDLKRFRQDGKDVRQAWYEQMESQNSSPSREAIYKRVVATATKPTPRAIAGEEDALSKDVEYYSRVLLNQHLGALTNWLHDELKYEDVCITYIDEAQELKELAWVMQRLARDQHPSCKMWYVYMGKKSSIKYVSPQPKHFRSVCSRIEISKLLPAYYALGFDQNITADLQTPGVITMGYLSSFSHIANYGRPLWGALAKGTTRPDDIMQLASAKLINNDPGKAILTNCHHAILAVLSQRLCIDIVIGEANARELTDHSISDHMRLLCGISEDCKTYYPSSPSKPILAIAAAQILYRRGQASLSDILAGFDKYLCSTGLVEKGLLGELAARLLVLTSRDYAAPLKNGIRDFLKPVPLVDVLKNLFRETQLGKLLQGLAGYYVNFTHWAVTKEPLPDKIDRNVLANLWERSLALQCCFNQASFDCLSSHTKARLSPTVKLKKDGDSAAKLRPIGLPLGEDPLPYLATLMELGTEQDFKTTQTRVKVTLPSPGSYSSFLDACYHTRKAYEEAKVQKKYNRFEIKARGSSAETYRILEIAGIEGAFSDILQRANPQPHDATGRVPAPTPRKAGPITARESHVAWMKNYIDSETATSSAGTPMDM</sequence>
<evidence type="ECO:0000313" key="2">
    <source>
        <dbReference type="Proteomes" id="UP000308600"/>
    </source>
</evidence>
<accession>A0ACD3B0R0</accession>